<dbReference type="EMBL" id="CAKLBY020000378">
    <property type="protein sequence ID" value="CAK7947333.1"/>
    <property type="molecule type" value="Genomic_DNA"/>
</dbReference>
<feature type="compositionally biased region" description="Basic and acidic residues" evidence="1">
    <location>
        <begin position="126"/>
        <end position="137"/>
    </location>
</feature>
<name>A0AAV1VM51_9STRA</name>
<proteinExistence type="predicted"/>
<gene>
    <name evidence="3" type="ORF">PM001_LOCUS32483</name>
</gene>
<feature type="compositionally biased region" description="Polar residues" evidence="1">
    <location>
        <begin position="1"/>
        <end position="17"/>
    </location>
</feature>
<accession>A0AAV1VM51</accession>
<evidence type="ECO:0000313" key="3">
    <source>
        <dbReference type="EMBL" id="CAK7947333.1"/>
    </source>
</evidence>
<protein>
    <recommendedName>
        <fullName evidence="2">WRKY19-like zinc finger domain-containing protein</fullName>
    </recommendedName>
</protein>
<dbReference type="InterPro" id="IPR056866">
    <property type="entry name" value="Znf_WRKY19"/>
</dbReference>
<dbReference type="Pfam" id="PF24906">
    <property type="entry name" value="Zf_WRKY19"/>
    <property type="match status" value="1"/>
</dbReference>
<dbReference type="PANTHER" id="PTHR31827:SF1">
    <property type="entry name" value="EMB|CAB89363.1"/>
    <property type="match status" value="1"/>
</dbReference>
<dbReference type="PANTHER" id="PTHR31827">
    <property type="entry name" value="EMB|CAB89363.1"/>
    <property type="match status" value="1"/>
</dbReference>
<comment type="caution">
    <text evidence="3">The sequence shown here is derived from an EMBL/GenBank/DDBJ whole genome shotgun (WGS) entry which is preliminary data.</text>
</comment>
<feature type="domain" description="WRKY19-like zinc finger" evidence="2">
    <location>
        <begin position="221"/>
        <end position="244"/>
    </location>
</feature>
<feature type="region of interest" description="Disordered" evidence="1">
    <location>
        <begin position="1"/>
        <end position="33"/>
    </location>
</feature>
<organism evidence="3 4">
    <name type="scientific">Peronospora matthiolae</name>
    <dbReference type="NCBI Taxonomy" id="2874970"/>
    <lineage>
        <taxon>Eukaryota</taxon>
        <taxon>Sar</taxon>
        <taxon>Stramenopiles</taxon>
        <taxon>Oomycota</taxon>
        <taxon>Peronosporomycetes</taxon>
        <taxon>Peronosporales</taxon>
        <taxon>Peronosporaceae</taxon>
        <taxon>Peronospora</taxon>
    </lineage>
</organism>
<evidence type="ECO:0000259" key="2">
    <source>
        <dbReference type="Pfam" id="PF24906"/>
    </source>
</evidence>
<reference evidence="3" key="1">
    <citation type="submission" date="2024-01" db="EMBL/GenBank/DDBJ databases">
        <authorList>
            <person name="Webb A."/>
        </authorList>
    </citation>
    <scope>NUCLEOTIDE SEQUENCE</scope>
    <source>
        <strain evidence="3">Pm1</strain>
    </source>
</reference>
<feature type="region of interest" description="Disordered" evidence="1">
    <location>
        <begin position="120"/>
        <end position="143"/>
    </location>
</feature>
<evidence type="ECO:0000313" key="4">
    <source>
        <dbReference type="Proteomes" id="UP001162060"/>
    </source>
</evidence>
<dbReference type="Proteomes" id="UP001162060">
    <property type="component" value="Unassembled WGS sequence"/>
</dbReference>
<evidence type="ECO:0000256" key="1">
    <source>
        <dbReference type="SAM" id="MobiDB-lite"/>
    </source>
</evidence>
<dbReference type="AlphaFoldDB" id="A0AAV1VM51"/>
<sequence>MVDSGPTSGNSMNQVVRTQDPLRLHQPSTNGKAEPVHEWIDTLLQAAVIATDKQHETREPDGQPCPAIAVAVTTRRSSASSTGAAMNVSTSLVNLDANSIESVVVSDALSKCRDHDDDESLTSLHSIEHGDASKGDDSASGTTRKRYQRRRCEVIGCTKFARLNNACSGHGGRRLCAETGCTRVAQFGHKCSAHGGMKLCSVEGCFRTVQSRGCCKTHGGGVRCQYPDCTKGAISKGFCRSHGGGSRCAEESCEKWAQRHGYCVRHSKGSTGTNEAGTMEEVKSDTCTSFRPVEPLSTV</sequence>